<dbReference type="InterPro" id="IPR049278">
    <property type="entry name" value="MS_channel_C"/>
</dbReference>
<reference evidence="10 11" key="1">
    <citation type="submission" date="2016-04" db="EMBL/GenBank/DDBJ databases">
        <title>Genome sequence of Clostridium magnum DSM 2767.</title>
        <authorList>
            <person name="Poehlein A."/>
            <person name="Uhlig R."/>
            <person name="Fischer R."/>
            <person name="Bahl H."/>
            <person name="Daniel R."/>
        </authorList>
    </citation>
    <scope>NUCLEOTIDE SEQUENCE [LARGE SCALE GENOMIC DNA]</scope>
    <source>
        <strain evidence="10 11">DSM 2767</strain>
    </source>
</reference>
<keyword evidence="11" id="KW-1185">Reference proteome</keyword>
<dbReference type="STRING" id="1121326.CLMAG_62110"/>
<evidence type="ECO:0000256" key="2">
    <source>
        <dbReference type="ARBA" id="ARBA00008017"/>
    </source>
</evidence>
<evidence type="ECO:0000313" key="11">
    <source>
        <dbReference type="Proteomes" id="UP000076603"/>
    </source>
</evidence>
<dbReference type="InterPro" id="IPR023408">
    <property type="entry name" value="MscS_beta-dom_sf"/>
</dbReference>
<comment type="subcellular location">
    <subcellularLocation>
        <location evidence="1">Cell membrane</location>
        <topology evidence="1">Multi-pass membrane protein</topology>
    </subcellularLocation>
</comment>
<dbReference type="InterPro" id="IPR006686">
    <property type="entry name" value="MscS_channel_CS"/>
</dbReference>
<dbReference type="PANTHER" id="PTHR30221:SF1">
    <property type="entry name" value="SMALL-CONDUCTANCE MECHANOSENSITIVE CHANNEL"/>
    <property type="match status" value="1"/>
</dbReference>
<keyword evidence="3" id="KW-1003">Cell membrane</keyword>
<dbReference type="InterPro" id="IPR011066">
    <property type="entry name" value="MscS_channel_C_sf"/>
</dbReference>
<dbReference type="InterPro" id="IPR006685">
    <property type="entry name" value="MscS_channel_2nd"/>
</dbReference>
<keyword evidence="6 7" id="KW-0472">Membrane</keyword>
<sequence>MNLSNLNLQSLNQLIITFASRILISITILVVGLNVIKRVIKLIQITFERINLDKSLKSFLLSIIKVCFQILLIITIASMLGAEMTSFVAIIGSAGLAIGLALQGSLSNFAGGVLILVLKPFKAGDYIEAAGYSGTVEEIQVFYTILNTPDNKKVIIPNSNLSNSGTINYSANPTRRVDFIFGVGYEDDIFKVKETLQKIANEHPLIFKDPEPQIVLGKHDASSINFFFRVWVKTEDYWKVHFDIMEIVKIEFDREGINIPYPQMDVHIHKED</sequence>
<feature type="transmembrane region" description="Helical" evidence="7">
    <location>
        <begin position="14"/>
        <end position="36"/>
    </location>
</feature>
<dbReference type="GO" id="GO:0005886">
    <property type="term" value="C:plasma membrane"/>
    <property type="evidence" value="ECO:0007669"/>
    <property type="project" value="UniProtKB-SubCell"/>
</dbReference>
<evidence type="ECO:0000256" key="6">
    <source>
        <dbReference type="ARBA" id="ARBA00023136"/>
    </source>
</evidence>
<dbReference type="AlphaFoldDB" id="A0A161X405"/>
<dbReference type="SUPFAM" id="SSF82689">
    <property type="entry name" value="Mechanosensitive channel protein MscS (YggB), C-terminal domain"/>
    <property type="match status" value="1"/>
</dbReference>
<dbReference type="InterPro" id="IPR010920">
    <property type="entry name" value="LSM_dom_sf"/>
</dbReference>
<dbReference type="Gene3D" id="2.30.30.60">
    <property type="match status" value="1"/>
</dbReference>
<feature type="transmembrane region" description="Helical" evidence="7">
    <location>
        <begin position="56"/>
        <end position="81"/>
    </location>
</feature>
<keyword evidence="5 7" id="KW-1133">Transmembrane helix</keyword>
<dbReference type="PANTHER" id="PTHR30221">
    <property type="entry name" value="SMALL-CONDUCTANCE MECHANOSENSITIVE CHANNEL"/>
    <property type="match status" value="1"/>
</dbReference>
<evidence type="ECO:0000256" key="4">
    <source>
        <dbReference type="ARBA" id="ARBA00022692"/>
    </source>
</evidence>
<evidence type="ECO:0000256" key="1">
    <source>
        <dbReference type="ARBA" id="ARBA00004651"/>
    </source>
</evidence>
<dbReference type="Gene3D" id="1.10.287.1260">
    <property type="match status" value="1"/>
</dbReference>
<dbReference type="Proteomes" id="UP000076603">
    <property type="component" value="Unassembled WGS sequence"/>
</dbReference>
<feature type="domain" description="Mechanosensitive ion channel MscS" evidence="8">
    <location>
        <begin position="105"/>
        <end position="170"/>
    </location>
</feature>
<keyword evidence="4 7" id="KW-0812">Transmembrane</keyword>
<dbReference type="InterPro" id="IPR045275">
    <property type="entry name" value="MscS_archaea/bacteria_type"/>
</dbReference>
<evidence type="ECO:0000259" key="9">
    <source>
        <dbReference type="Pfam" id="PF21082"/>
    </source>
</evidence>
<dbReference type="Pfam" id="PF00924">
    <property type="entry name" value="MS_channel_2nd"/>
    <property type="match status" value="1"/>
</dbReference>
<dbReference type="GO" id="GO:0008381">
    <property type="term" value="F:mechanosensitive monoatomic ion channel activity"/>
    <property type="evidence" value="ECO:0007669"/>
    <property type="project" value="InterPro"/>
</dbReference>
<evidence type="ECO:0000259" key="8">
    <source>
        <dbReference type="Pfam" id="PF00924"/>
    </source>
</evidence>
<dbReference type="EMBL" id="LWAE01000017">
    <property type="protein sequence ID" value="KZL88556.1"/>
    <property type="molecule type" value="Genomic_DNA"/>
</dbReference>
<protein>
    <submittedName>
        <fullName evidence="10">Small-conductance mechanosensitive channel</fullName>
    </submittedName>
</protein>
<dbReference type="PROSITE" id="PS01246">
    <property type="entry name" value="UPF0003"/>
    <property type="match status" value="1"/>
</dbReference>
<proteinExistence type="inferred from homology"/>
<dbReference type="Gene3D" id="3.30.70.100">
    <property type="match status" value="1"/>
</dbReference>
<dbReference type="Pfam" id="PF21082">
    <property type="entry name" value="MS_channel_3rd"/>
    <property type="match status" value="1"/>
</dbReference>
<gene>
    <name evidence="10" type="primary">mscS</name>
    <name evidence="10" type="ORF">CLMAG_62110</name>
</gene>
<dbReference type="PATRIC" id="fig|1121326.3.peg.6280"/>
<evidence type="ECO:0000256" key="7">
    <source>
        <dbReference type="SAM" id="Phobius"/>
    </source>
</evidence>
<evidence type="ECO:0000313" key="10">
    <source>
        <dbReference type="EMBL" id="KZL88556.1"/>
    </source>
</evidence>
<accession>A0A161X405</accession>
<dbReference type="SUPFAM" id="SSF82861">
    <property type="entry name" value="Mechanosensitive channel protein MscS (YggB), transmembrane region"/>
    <property type="match status" value="1"/>
</dbReference>
<feature type="domain" description="Mechanosensitive ion channel MscS C-terminal" evidence="9">
    <location>
        <begin position="177"/>
        <end position="259"/>
    </location>
</feature>
<dbReference type="InterPro" id="IPR011014">
    <property type="entry name" value="MscS_channel_TM-2"/>
</dbReference>
<dbReference type="OrthoDB" id="9809206at2"/>
<organism evidence="10 11">
    <name type="scientific">Clostridium magnum DSM 2767</name>
    <dbReference type="NCBI Taxonomy" id="1121326"/>
    <lineage>
        <taxon>Bacteria</taxon>
        <taxon>Bacillati</taxon>
        <taxon>Bacillota</taxon>
        <taxon>Clostridia</taxon>
        <taxon>Eubacteriales</taxon>
        <taxon>Clostridiaceae</taxon>
        <taxon>Clostridium</taxon>
    </lineage>
</organism>
<evidence type="ECO:0000256" key="3">
    <source>
        <dbReference type="ARBA" id="ARBA00022475"/>
    </source>
</evidence>
<comment type="caution">
    <text evidence="10">The sequence shown here is derived from an EMBL/GenBank/DDBJ whole genome shotgun (WGS) entry which is preliminary data.</text>
</comment>
<dbReference type="SUPFAM" id="SSF50182">
    <property type="entry name" value="Sm-like ribonucleoproteins"/>
    <property type="match status" value="1"/>
</dbReference>
<evidence type="ECO:0000256" key="5">
    <source>
        <dbReference type="ARBA" id="ARBA00022989"/>
    </source>
</evidence>
<comment type="similarity">
    <text evidence="2">Belongs to the MscS (TC 1.A.23) family.</text>
</comment>
<name>A0A161X405_9CLOT</name>
<feature type="transmembrane region" description="Helical" evidence="7">
    <location>
        <begin position="87"/>
        <end position="118"/>
    </location>
</feature>